<proteinExistence type="predicted"/>
<comment type="caution">
    <text evidence="1">The sequence shown here is derived from an EMBL/GenBank/DDBJ whole genome shotgun (WGS) entry which is preliminary data.</text>
</comment>
<dbReference type="EMBL" id="MUTJ01000093">
    <property type="protein sequence ID" value="ONU77453.1"/>
    <property type="molecule type" value="Genomic_DNA"/>
</dbReference>
<dbReference type="Proteomes" id="UP000188543">
    <property type="component" value="Unassembled WGS sequence"/>
</dbReference>
<gene>
    <name evidence="1" type="ORF">A8E72_31815</name>
</gene>
<dbReference type="AlphaFoldDB" id="A0A1V2VVL0"/>
<organism evidence="1 2">
    <name type="scientific">Burkholderia cenocepacia</name>
    <dbReference type="NCBI Taxonomy" id="95486"/>
    <lineage>
        <taxon>Bacteria</taxon>
        <taxon>Pseudomonadati</taxon>
        <taxon>Pseudomonadota</taxon>
        <taxon>Betaproteobacteria</taxon>
        <taxon>Burkholderiales</taxon>
        <taxon>Burkholderiaceae</taxon>
        <taxon>Burkholderia</taxon>
        <taxon>Burkholderia cepacia complex</taxon>
    </lineage>
</organism>
<evidence type="ECO:0000313" key="1">
    <source>
        <dbReference type="EMBL" id="ONU77453.1"/>
    </source>
</evidence>
<sequence length="177" mass="19197">MAVSDFVNFQIDDSALRTRLLQLEQAGHQKAGAMRKIAQALVLVTEDNFAAQGRPRWQALSEATIHMRVGGKKAYKKNGELTAAAARRKSGLMILQDSGQMAASVSTDHDDDSALIGSNKEYAAIHQFGGQAGRGLKVTIPARPWLPVTADGELQPEAVEPVLNTILRHLMDAANRR</sequence>
<dbReference type="Pfam" id="PF05069">
    <property type="entry name" value="Phage_tail_S"/>
    <property type="match status" value="1"/>
</dbReference>
<protein>
    <submittedName>
        <fullName evidence="1">Phage virion morphogenesis protein</fullName>
    </submittedName>
</protein>
<reference evidence="1 2" key="1">
    <citation type="submission" date="2016-08" db="EMBL/GenBank/DDBJ databases">
        <authorList>
            <person name="Seilhamer J.J."/>
        </authorList>
    </citation>
    <scope>NUCLEOTIDE SEQUENCE [LARGE SCALE GENOMIC DNA]</scope>
    <source>
        <strain evidence="1 2">VC14762</strain>
    </source>
</reference>
<dbReference type="InterPro" id="IPR006522">
    <property type="entry name" value="Phage_virion_morphogenesis"/>
</dbReference>
<dbReference type="NCBIfam" id="TIGR01635">
    <property type="entry name" value="tail_comp_S"/>
    <property type="match status" value="1"/>
</dbReference>
<name>A0A1V2VVL0_9BURK</name>
<evidence type="ECO:0000313" key="2">
    <source>
        <dbReference type="Proteomes" id="UP000188543"/>
    </source>
</evidence>
<accession>A0A1V2VVL0</accession>